<protein>
    <recommendedName>
        <fullName evidence="7">HMA domain-containing protein</fullName>
    </recommendedName>
</protein>
<dbReference type="PANTHER" id="PTHR45811:SF33">
    <property type="entry name" value="HEAVY METAL-ASSOCIATED ISOPRENYLATED PLANT PROTEIN 2-RELATED"/>
    <property type="match status" value="1"/>
</dbReference>
<comment type="similarity">
    <text evidence="5">Belongs to the HIPP family.</text>
</comment>
<reference evidence="8" key="1">
    <citation type="submission" date="2020-07" db="EMBL/GenBank/DDBJ databases">
        <authorList>
            <person name="Lin J."/>
        </authorList>
    </citation>
    <scope>NUCLEOTIDE SEQUENCE</scope>
</reference>
<evidence type="ECO:0000256" key="3">
    <source>
        <dbReference type="ARBA" id="ARBA00023288"/>
    </source>
</evidence>
<gene>
    <name evidence="8" type="ORF">CB5_LOCUS16961</name>
</gene>
<dbReference type="SUPFAM" id="SSF55008">
    <property type="entry name" value="HMA, heavy metal-associated domain"/>
    <property type="match status" value="1"/>
</dbReference>
<feature type="region of interest" description="Disordered" evidence="6">
    <location>
        <begin position="114"/>
        <end position="142"/>
    </location>
</feature>
<keyword evidence="1" id="KW-0488">Methylation</keyword>
<evidence type="ECO:0000256" key="1">
    <source>
        <dbReference type="ARBA" id="ARBA00022481"/>
    </source>
</evidence>
<dbReference type="Gene3D" id="3.30.70.100">
    <property type="match status" value="1"/>
</dbReference>
<evidence type="ECO:0000256" key="4">
    <source>
        <dbReference type="ARBA" id="ARBA00023289"/>
    </source>
</evidence>
<evidence type="ECO:0000256" key="6">
    <source>
        <dbReference type="SAM" id="MobiDB-lite"/>
    </source>
</evidence>
<sequence length="170" mass="18485">MIRGENDDGEARVSRTEAKTTTATEEVAGKRIRAFLGLIKTLIGSGLEIVLKVSIVCDKCKTCIMKTVAKVCGIKSLDLDGEKGTLTVIGDVDVVLIVKALRKAGKAAEIVSVGPEKEEKKEEKEEEKKKEEKKDDKCKELPPCCPACRPVSFGTVVLYEEEQPFGCAIL</sequence>
<proteinExistence type="inferred from homology"/>
<feature type="region of interest" description="Disordered" evidence="6">
    <location>
        <begin position="1"/>
        <end position="22"/>
    </location>
</feature>
<keyword evidence="2" id="KW-0479">Metal-binding</keyword>
<dbReference type="PROSITE" id="PS50846">
    <property type="entry name" value="HMA_2"/>
    <property type="match status" value="1"/>
</dbReference>
<keyword evidence="3" id="KW-0449">Lipoprotein</keyword>
<dbReference type="AlphaFoldDB" id="A0A6V7PSE0"/>
<evidence type="ECO:0000313" key="8">
    <source>
        <dbReference type="EMBL" id="CAD1833750.1"/>
    </source>
</evidence>
<dbReference type="InterPro" id="IPR006121">
    <property type="entry name" value="HMA_dom"/>
</dbReference>
<feature type="compositionally biased region" description="Basic and acidic residues" evidence="6">
    <location>
        <begin position="115"/>
        <end position="140"/>
    </location>
</feature>
<evidence type="ECO:0000256" key="2">
    <source>
        <dbReference type="ARBA" id="ARBA00022723"/>
    </source>
</evidence>
<dbReference type="Pfam" id="PF00403">
    <property type="entry name" value="HMA"/>
    <property type="match status" value="1"/>
</dbReference>
<dbReference type="GO" id="GO:0046872">
    <property type="term" value="F:metal ion binding"/>
    <property type="evidence" value="ECO:0007669"/>
    <property type="project" value="UniProtKB-KW"/>
</dbReference>
<name>A0A6V7PSE0_ANACO</name>
<dbReference type="EMBL" id="LR862151">
    <property type="protein sequence ID" value="CAD1833750.1"/>
    <property type="molecule type" value="Genomic_DNA"/>
</dbReference>
<feature type="compositionally biased region" description="Basic and acidic residues" evidence="6">
    <location>
        <begin position="1"/>
        <end position="18"/>
    </location>
</feature>
<feature type="domain" description="HMA" evidence="7">
    <location>
        <begin position="46"/>
        <end position="109"/>
    </location>
</feature>
<accession>A0A6V7PSE0</accession>
<evidence type="ECO:0000259" key="7">
    <source>
        <dbReference type="PROSITE" id="PS50846"/>
    </source>
</evidence>
<keyword evidence="4" id="KW-0636">Prenylation</keyword>
<organism evidence="8">
    <name type="scientific">Ananas comosus var. bracteatus</name>
    <name type="common">red pineapple</name>
    <dbReference type="NCBI Taxonomy" id="296719"/>
    <lineage>
        <taxon>Eukaryota</taxon>
        <taxon>Viridiplantae</taxon>
        <taxon>Streptophyta</taxon>
        <taxon>Embryophyta</taxon>
        <taxon>Tracheophyta</taxon>
        <taxon>Spermatophyta</taxon>
        <taxon>Magnoliopsida</taxon>
        <taxon>Liliopsida</taxon>
        <taxon>Poales</taxon>
        <taxon>Bromeliaceae</taxon>
        <taxon>Bromelioideae</taxon>
        <taxon>Ananas</taxon>
    </lineage>
</organism>
<dbReference type="InterPro" id="IPR036163">
    <property type="entry name" value="HMA_dom_sf"/>
</dbReference>
<dbReference type="InterPro" id="IPR051863">
    <property type="entry name" value="HIPP"/>
</dbReference>
<dbReference type="PANTHER" id="PTHR45811">
    <property type="entry name" value="COPPER TRANSPORT PROTEIN FAMILY-RELATED"/>
    <property type="match status" value="1"/>
</dbReference>
<evidence type="ECO:0000256" key="5">
    <source>
        <dbReference type="ARBA" id="ARBA00024045"/>
    </source>
</evidence>